<evidence type="ECO:0000313" key="7">
    <source>
        <dbReference type="EMBL" id="UOB17794.1"/>
    </source>
</evidence>
<dbReference type="GO" id="GO:0016020">
    <property type="term" value="C:membrane"/>
    <property type="evidence" value="ECO:0007669"/>
    <property type="project" value="UniProtKB-SubCell"/>
</dbReference>
<dbReference type="GO" id="GO:0015134">
    <property type="term" value="F:hexuronate transmembrane transporter activity"/>
    <property type="evidence" value="ECO:0007669"/>
    <property type="project" value="TreeGrafter"/>
</dbReference>
<accession>A0A9E6ZN77</accession>
<evidence type="ECO:0000256" key="3">
    <source>
        <dbReference type="ARBA" id="ARBA00022989"/>
    </source>
</evidence>
<evidence type="ECO:0000256" key="5">
    <source>
        <dbReference type="SAM" id="Phobius"/>
    </source>
</evidence>
<feature type="transmembrane region" description="Helical" evidence="5">
    <location>
        <begin position="50"/>
        <end position="68"/>
    </location>
</feature>
<dbReference type="CDD" id="cd17319">
    <property type="entry name" value="MFS_ExuT_GudP_like"/>
    <property type="match status" value="1"/>
</dbReference>
<keyword evidence="2 5" id="KW-0812">Transmembrane</keyword>
<feature type="transmembrane region" description="Helical" evidence="5">
    <location>
        <begin position="306"/>
        <end position="323"/>
    </location>
</feature>
<dbReference type="InterPro" id="IPR020846">
    <property type="entry name" value="MFS_dom"/>
</dbReference>
<feature type="transmembrane region" description="Helical" evidence="5">
    <location>
        <begin position="12"/>
        <end position="38"/>
    </location>
</feature>
<feature type="transmembrane region" description="Helical" evidence="5">
    <location>
        <begin position="171"/>
        <end position="190"/>
    </location>
</feature>
<feature type="transmembrane region" description="Helical" evidence="5">
    <location>
        <begin position="143"/>
        <end position="165"/>
    </location>
</feature>
<feature type="transmembrane region" description="Helical" evidence="5">
    <location>
        <begin position="364"/>
        <end position="383"/>
    </location>
</feature>
<dbReference type="AlphaFoldDB" id="A0A9E6ZN77"/>
<feature type="transmembrane region" description="Helical" evidence="5">
    <location>
        <begin position="329"/>
        <end position="352"/>
    </location>
</feature>
<evidence type="ECO:0000313" key="8">
    <source>
        <dbReference type="Proteomes" id="UP000831290"/>
    </source>
</evidence>
<gene>
    <name evidence="7" type="ORF">MQE35_00505</name>
</gene>
<dbReference type="InterPro" id="IPR036259">
    <property type="entry name" value="MFS_trans_sf"/>
</dbReference>
<dbReference type="RefSeq" id="WP_255843531.1">
    <property type="nucleotide sequence ID" value="NZ_CP094358.1"/>
</dbReference>
<proteinExistence type="predicted"/>
<sequence length="434" mass="47808">MSTTKKIGTYRYRILALLMFATTINYFDRSIIGVLAPTLEKLFNWSNTDYANIMIAFKVAYAIGMLTMGGIIDRLGTKKGYTLSIAIWSIFGMLHALVRPAFSVIGFAAARFGLGLGESGNFPAAIKTTAEWFPKKDRAFATGLFNAATSIGAIAAPFIVGWIVHEDGKNWQIPFLITGGLSSLWVFLWFKIYKKPEVHPKLSKEELLYIQSDSEVENEEKLPWRNVLGKRETWAFGLAKVTDAVWWFYLFWGAKFLAEAFDVNIKNIALPFFVIYILADGGSILGGYLSGVFIRKGWTINKARKVTLLICALIILPVSIVAVTESKWIAIFLIGLGAAGHQAWSANIFTLVSDVFPRKATASVVGIGGMIGAVSGILADKALGSVLDQAGKSGYFWAFLIAGSCYLIILGFVHLLMPKMIPLDENLQKIQNKL</sequence>
<dbReference type="InterPro" id="IPR011701">
    <property type="entry name" value="MFS"/>
</dbReference>
<dbReference type="EMBL" id="CP094358">
    <property type="protein sequence ID" value="UOB17794.1"/>
    <property type="molecule type" value="Genomic_DNA"/>
</dbReference>
<name>A0A9E6ZN77_9FLAO</name>
<dbReference type="Pfam" id="PF07690">
    <property type="entry name" value="MFS_1"/>
    <property type="match status" value="1"/>
</dbReference>
<evidence type="ECO:0000259" key="6">
    <source>
        <dbReference type="PROSITE" id="PS50850"/>
    </source>
</evidence>
<keyword evidence="8" id="KW-1185">Reference proteome</keyword>
<feature type="transmembrane region" description="Helical" evidence="5">
    <location>
        <begin position="272"/>
        <end position="294"/>
    </location>
</feature>
<keyword evidence="4 5" id="KW-0472">Membrane</keyword>
<dbReference type="PANTHER" id="PTHR11662:SF285">
    <property type="entry name" value="HEXURONATE TRANSPORTER"/>
    <property type="match status" value="1"/>
</dbReference>
<evidence type="ECO:0000256" key="1">
    <source>
        <dbReference type="ARBA" id="ARBA00004141"/>
    </source>
</evidence>
<reference evidence="7" key="1">
    <citation type="submission" date="2022-03" db="EMBL/GenBank/DDBJ databases">
        <title>Description of Abyssus ytuae gen. nov., sp. nov., a novel member of the family Flavobacteriaceae isolated from the sediment of Mariana Trench.</title>
        <authorList>
            <person name="Zhang J."/>
            <person name="Xu X."/>
        </authorList>
    </citation>
    <scope>NUCLEOTIDE SEQUENCE</scope>
    <source>
        <strain evidence="7">MT3330</strain>
    </source>
</reference>
<evidence type="ECO:0000256" key="4">
    <source>
        <dbReference type="ARBA" id="ARBA00023136"/>
    </source>
</evidence>
<feature type="domain" description="Major facilitator superfamily (MFS) profile" evidence="6">
    <location>
        <begin position="14"/>
        <end position="421"/>
    </location>
</feature>
<organism evidence="7 8">
    <name type="scientific">Abyssalbus ytuae</name>
    <dbReference type="NCBI Taxonomy" id="2926907"/>
    <lineage>
        <taxon>Bacteria</taxon>
        <taxon>Pseudomonadati</taxon>
        <taxon>Bacteroidota</taxon>
        <taxon>Flavobacteriia</taxon>
        <taxon>Flavobacteriales</taxon>
        <taxon>Flavobacteriaceae</taxon>
        <taxon>Abyssalbus</taxon>
    </lineage>
</organism>
<feature type="transmembrane region" description="Helical" evidence="5">
    <location>
        <begin position="395"/>
        <end position="417"/>
    </location>
</feature>
<dbReference type="Gene3D" id="1.20.1250.20">
    <property type="entry name" value="MFS general substrate transporter like domains"/>
    <property type="match status" value="2"/>
</dbReference>
<evidence type="ECO:0000256" key="2">
    <source>
        <dbReference type="ARBA" id="ARBA00022692"/>
    </source>
</evidence>
<dbReference type="Proteomes" id="UP000831290">
    <property type="component" value="Chromosome"/>
</dbReference>
<dbReference type="KEGG" id="fbm:MQE35_00505"/>
<feature type="transmembrane region" description="Helical" evidence="5">
    <location>
        <begin position="80"/>
        <end position="98"/>
    </location>
</feature>
<comment type="subcellular location">
    <subcellularLocation>
        <location evidence="1">Membrane</location>
        <topology evidence="1">Multi-pass membrane protein</topology>
    </subcellularLocation>
</comment>
<dbReference type="PANTHER" id="PTHR11662">
    <property type="entry name" value="SOLUTE CARRIER FAMILY 17"/>
    <property type="match status" value="1"/>
</dbReference>
<keyword evidence="3 5" id="KW-1133">Transmembrane helix</keyword>
<dbReference type="PROSITE" id="PS50850">
    <property type="entry name" value="MFS"/>
    <property type="match status" value="1"/>
</dbReference>
<protein>
    <submittedName>
        <fullName evidence="7">MFS transporter</fullName>
    </submittedName>
</protein>
<dbReference type="SUPFAM" id="SSF103473">
    <property type="entry name" value="MFS general substrate transporter"/>
    <property type="match status" value="1"/>
</dbReference>
<dbReference type="InterPro" id="IPR050382">
    <property type="entry name" value="MFS_Na/Anion_cotransporter"/>
</dbReference>